<organism evidence="5 6">
    <name type="scientific">Austropuccinia psidii MF-1</name>
    <dbReference type="NCBI Taxonomy" id="1389203"/>
    <lineage>
        <taxon>Eukaryota</taxon>
        <taxon>Fungi</taxon>
        <taxon>Dikarya</taxon>
        <taxon>Basidiomycota</taxon>
        <taxon>Pucciniomycotina</taxon>
        <taxon>Pucciniomycetes</taxon>
        <taxon>Pucciniales</taxon>
        <taxon>Sphaerophragmiaceae</taxon>
        <taxon>Austropuccinia</taxon>
    </lineage>
</organism>
<comment type="subcellular location">
    <subcellularLocation>
        <location evidence="1">Endoplasmic reticulum membrane</location>
    </subcellularLocation>
</comment>
<dbReference type="Pfam" id="PF15924">
    <property type="entry name" value="ALG11_N"/>
    <property type="match status" value="1"/>
</dbReference>
<keyword evidence="6" id="KW-1185">Reference proteome</keyword>
<reference evidence="5" key="1">
    <citation type="submission" date="2021-03" db="EMBL/GenBank/DDBJ databases">
        <title>Draft genome sequence of rust myrtle Austropuccinia psidii MF-1, a brazilian biotype.</title>
        <authorList>
            <person name="Quecine M.C."/>
            <person name="Pachon D.M.R."/>
            <person name="Bonatelli M.L."/>
            <person name="Correr F.H."/>
            <person name="Franceschini L.M."/>
            <person name="Leite T.F."/>
            <person name="Margarido G.R.A."/>
            <person name="Almeida C.A."/>
            <person name="Ferrarezi J.A."/>
            <person name="Labate C.A."/>
        </authorList>
    </citation>
    <scope>NUCLEOTIDE SEQUENCE</scope>
    <source>
        <strain evidence="5">MF-1</strain>
    </source>
</reference>
<dbReference type="PANTHER" id="PTHR45919:SF1">
    <property type="entry name" value="GDP-MAN:MAN(3)GLCNAC(2)-PP-DOL ALPHA-1,2-MANNOSYLTRANSFERASE"/>
    <property type="match status" value="1"/>
</dbReference>
<protein>
    <recommendedName>
        <fullName evidence="4">ALG11 mannosyltransferase N-terminal domain-containing protein</fullName>
    </recommendedName>
</protein>
<dbReference type="EMBL" id="AVOT02018086">
    <property type="protein sequence ID" value="MBW0504715.1"/>
    <property type="molecule type" value="Genomic_DNA"/>
</dbReference>
<dbReference type="InterPro" id="IPR031814">
    <property type="entry name" value="ALG11_N"/>
</dbReference>
<keyword evidence="3" id="KW-0256">Endoplasmic reticulum</keyword>
<evidence type="ECO:0000313" key="5">
    <source>
        <dbReference type="EMBL" id="MBW0504715.1"/>
    </source>
</evidence>
<comment type="caution">
    <text evidence="5">The sequence shown here is derived from an EMBL/GenBank/DDBJ whole genome shotgun (WGS) entry which is preliminary data.</text>
</comment>
<dbReference type="Proteomes" id="UP000765509">
    <property type="component" value="Unassembled WGS sequence"/>
</dbReference>
<dbReference type="GO" id="GO:0006487">
    <property type="term" value="P:protein N-linked glycosylation"/>
    <property type="evidence" value="ECO:0007669"/>
    <property type="project" value="TreeGrafter"/>
</dbReference>
<evidence type="ECO:0000256" key="2">
    <source>
        <dbReference type="ARBA" id="ARBA00022679"/>
    </source>
</evidence>
<proteinExistence type="predicted"/>
<dbReference type="AlphaFoldDB" id="A0A9Q3HK55"/>
<dbReference type="GO" id="GO:0004377">
    <property type="term" value="F:GDP-Man:Man(3)GlcNAc(2)-PP-Dol alpha-1,2-mannosyltransferase activity"/>
    <property type="evidence" value="ECO:0007669"/>
    <property type="project" value="InterPro"/>
</dbReference>
<feature type="domain" description="ALG11 mannosyltransferase N-terminal" evidence="4">
    <location>
        <begin position="1"/>
        <end position="79"/>
    </location>
</feature>
<sequence>MVLGYKALSSLIPNIYLDTMGYAFTFPVFKLLRNTPIGAYVHYLTINNDMLQKVFRRDSTHNNSSIITNSQILSQVKLLLAWKS</sequence>
<evidence type="ECO:0000313" key="6">
    <source>
        <dbReference type="Proteomes" id="UP000765509"/>
    </source>
</evidence>
<dbReference type="OrthoDB" id="2276068at2759"/>
<keyword evidence="2" id="KW-0808">Transferase</keyword>
<evidence type="ECO:0000256" key="1">
    <source>
        <dbReference type="ARBA" id="ARBA00004586"/>
    </source>
</evidence>
<gene>
    <name evidence="5" type="ORF">O181_044430</name>
</gene>
<dbReference type="GO" id="GO:0005789">
    <property type="term" value="C:endoplasmic reticulum membrane"/>
    <property type="evidence" value="ECO:0007669"/>
    <property type="project" value="UniProtKB-SubCell"/>
</dbReference>
<name>A0A9Q3HK55_9BASI</name>
<evidence type="ECO:0000259" key="4">
    <source>
        <dbReference type="Pfam" id="PF15924"/>
    </source>
</evidence>
<dbReference type="InterPro" id="IPR038013">
    <property type="entry name" value="ALG11"/>
</dbReference>
<evidence type="ECO:0000256" key="3">
    <source>
        <dbReference type="ARBA" id="ARBA00022824"/>
    </source>
</evidence>
<accession>A0A9Q3HK55</accession>
<dbReference type="PANTHER" id="PTHR45919">
    <property type="entry name" value="GDP-MAN:MAN(3)GLCNAC(2)-PP-DOL ALPHA-1,2-MANNOSYLTRANSFERASE"/>
    <property type="match status" value="1"/>
</dbReference>